<dbReference type="AlphaFoldDB" id="A0A2I4DGC0"/>
<dbReference type="KEGG" id="jre:108979876"/>
<dbReference type="RefSeq" id="XP_018806188.2">
    <property type="nucleotide sequence ID" value="XM_018950643.2"/>
</dbReference>
<organism evidence="2 3">
    <name type="scientific">Juglans regia</name>
    <name type="common">English walnut</name>
    <dbReference type="NCBI Taxonomy" id="51240"/>
    <lineage>
        <taxon>Eukaryota</taxon>
        <taxon>Viridiplantae</taxon>
        <taxon>Streptophyta</taxon>
        <taxon>Embryophyta</taxon>
        <taxon>Tracheophyta</taxon>
        <taxon>Spermatophyta</taxon>
        <taxon>Magnoliopsida</taxon>
        <taxon>eudicotyledons</taxon>
        <taxon>Gunneridae</taxon>
        <taxon>Pentapetalae</taxon>
        <taxon>rosids</taxon>
        <taxon>fabids</taxon>
        <taxon>Fagales</taxon>
        <taxon>Juglandaceae</taxon>
        <taxon>Juglans</taxon>
    </lineage>
</organism>
<dbReference type="GeneID" id="108979876"/>
<dbReference type="GO" id="GO:0048364">
    <property type="term" value="P:root development"/>
    <property type="evidence" value="ECO:0007669"/>
    <property type="project" value="InterPro"/>
</dbReference>
<dbReference type="PANTHER" id="PTHR33070:SF116">
    <property type="entry name" value="DUF241 DOMAIN PROTEIN"/>
    <property type="match status" value="1"/>
</dbReference>
<evidence type="ECO:0000313" key="3">
    <source>
        <dbReference type="RefSeq" id="XP_018806188.2"/>
    </source>
</evidence>
<proteinExistence type="predicted"/>
<evidence type="ECO:0000313" key="2">
    <source>
        <dbReference type="Proteomes" id="UP000235220"/>
    </source>
</evidence>
<dbReference type="InterPro" id="IPR004320">
    <property type="entry name" value="BPS1_pln"/>
</dbReference>
<protein>
    <submittedName>
        <fullName evidence="3">Uncharacterized protein LOC108979876</fullName>
    </submittedName>
</protein>
<feature type="region of interest" description="Disordered" evidence="1">
    <location>
        <begin position="1"/>
        <end position="25"/>
    </location>
</feature>
<keyword evidence="2" id="KW-1185">Reference proteome</keyword>
<name>A0A2I4DGC0_JUGRE</name>
<dbReference type="STRING" id="51240.A0A2I4DGC0"/>
<sequence>MKRATMAAAFSPKPPSKRYSVRSISLPARSHPSTLRVEEELNKLKSWEASSSTTSSSSSSKVETTICLNGLSLLSELYRCIEDLLNLPLTQQALAQNQHQKFVNNLLESCLGYLDVCGNTRDAILLMQASIRELQSALRRRKVGDHLSIESIFTAYSCSRRKMKKEIANSLASNLKPLMDNQFEDSPMLALDDHLAAVVRVLRETSLTTVSIFHSLFVLLSLPILKPKPSRWKLVSKLVQKGEATRKEQPAMNELESADISLGNLLLQNSSEDMIIKAQKIQSAQIRLDALDVGMEGIEKGIRIIGSSTLLAQVKSNLPTAICLPCLLHQPDTYPYHTIDNSGKSNLN</sequence>
<dbReference type="InParanoid" id="A0A2I4DGC0"/>
<reference evidence="3" key="1">
    <citation type="submission" date="2025-08" db="UniProtKB">
        <authorList>
            <consortium name="RefSeq"/>
        </authorList>
    </citation>
    <scope>IDENTIFICATION</scope>
    <source>
        <tissue evidence="3">Leaves</tissue>
    </source>
</reference>
<dbReference type="Proteomes" id="UP000235220">
    <property type="component" value="Chromosome 11"/>
</dbReference>
<dbReference type="PANTHER" id="PTHR33070">
    <property type="entry name" value="OS06G0725500 PROTEIN"/>
    <property type="match status" value="1"/>
</dbReference>
<dbReference type="OrthoDB" id="1701699at2759"/>
<dbReference type="GO" id="GO:0048367">
    <property type="term" value="P:shoot system development"/>
    <property type="evidence" value="ECO:0007669"/>
    <property type="project" value="InterPro"/>
</dbReference>
<accession>A0A2I4DGC0</accession>
<dbReference type="Pfam" id="PF03087">
    <property type="entry name" value="BPS1"/>
    <property type="match status" value="1"/>
</dbReference>
<evidence type="ECO:0000256" key="1">
    <source>
        <dbReference type="SAM" id="MobiDB-lite"/>
    </source>
</evidence>
<gene>
    <name evidence="3" type="primary">LOC108979876</name>
</gene>